<dbReference type="Pfam" id="PF13378">
    <property type="entry name" value="MR_MLE_C"/>
    <property type="match status" value="1"/>
</dbReference>
<dbReference type="GO" id="GO:0016854">
    <property type="term" value="F:racemase and epimerase activity"/>
    <property type="evidence" value="ECO:0007669"/>
    <property type="project" value="UniProtKB-ARBA"/>
</dbReference>
<dbReference type="GO" id="GO:0009063">
    <property type="term" value="P:amino acid catabolic process"/>
    <property type="evidence" value="ECO:0007669"/>
    <property type="project" value="InterPro"/>
</dbReference>
<dbReference type="SFLD" id="SFLDG00180">
    <property type="entry name" value="muconate_cycloisomerase"/>
    <property type="match status" value="1"/>
</dbReference>
<dbReference type="EMBL" id="FPAS01000001">
    <property type="protein sequence ID" value="SFT53363.1"/>
    <property type="molecule type" value="Genomic_DNA"/>
</dbReference>
<dbReference type="InterPro" id="IPR013342">
    <property type="entry name" value="Mandelate_racemase_C"/>
</dbReference>
<dbReference type="GO" id="GO:0046872">
    <property type="term" value="F:metal ion binding"/>
    <property type="evidence" value="ECO:0007669"/>
    <property type="project" value="UniProtKB-KW"/>
</dbReference>
<accession>A0A1I6YSG8</accession>
<dbReference type="InterPro" id="IPR029017">
    <property type="entry name" value="Enolase-like_N"/>
</dbReference>
<feature type="domain" description="Mandelate racemase/muconate lactonizing enzyme C-terminal" evidence="2">
    <location>
        <begin position="131"/>
        <end position="229"/>
    </location>
</feature>
<evidence type="ECO:0000259" key="2">
    <source>
        <dbReference type="SMART" id="SM00922"/>
    </source>
</evidence>
<dbReference type="SFLD" id="SFLDS00001">
    <property type="entry name" value="Enolase"/>
    <property type="match status" value="1"/>
</dbReference>
<dbReference type="SUPFAM" id="SSF51604">
    <property type="entry name" value="Enolase C-terminal domain-like"/>
    <property type="match status" value="1"/>
</dbReference>
<dbReference type="SMART" id="SM00922">
    <property type="entry name" value="MR_MLE"/>
    <property type="match status" value="1"/>
</dbReference>
<name>A0A1I6YSG8_9FLAO</name>
<sequence length="339" mass="38351">MSLTARFEKKTFDFKRPSGTSRGVLTQKHAWFIYLKEDDFEALGECSIITGLSPDFVDFDQYEAKVKEVVANISYYVLHQEELETYPSILFGLEMALENLKQKQELVYFPSDFTTGQLEIPINGLIWMGEKQFMYDQIQEKIAAGFDCIKMKIGAIDFEAELELLSFIRSNFSKDEIEIRVDANGAFAPEDALEKLERLAAFDLHSIEQPIKAGQIAKMRDLCKSTPLAIALDEELIGVYGTKRRELLETISPQYIILKPSLHGGIVGTKAWIALAEELNIKWWMTSALESNVGLSCIAQLTALYNTNMYQGLGTGQLYTNNIESPLEIRKGKILTKID</sequence>
<dbReference type="Gene3D" id="3.30.390.10">
    <property type="entry name" value="Enolase-like, N-terminal domain"/>
    <property type="match status" value="1"/>
</dbReference>
<reference evidence="3 4" key="1">
    <citation type="submission" date="2016-10" db="EMBL/GenBank/DDBJ databases">
        <authorList>
            <person name="de Groot N.N."/>
        </authorList>
    </citation>
    <scope>NUCLEOTIDE SEQUENCE [LARGE SCALE GENOMIC DNA]</scope>
    <source>
        <strain evidence="3 4">CGMCC 1.7005</strain>
    </source>
</reference>
<dbReference type="SFLD" id="SFLDF00009">
    <property type="entry name" value="o-succinylbenzoate_synthase"/>
    <property type="match status" value="1"/>
</dbReference>
<keyword evidence="1" id="KW-0479">Metal-binding</keyword>
<dbReference type="PANTHER" id="PTHR48073">
    <property type="entry name" value="O-SUCCINYLBENZOATE SYNTHASE-RELATED"/>
    <property type="match status" value="1"/>
</dbReference>
<dbReference type="Gene3D" id="3.20.20.120">
    <property type="entry name" value="Enolase-like C-terminal domain"/>
    <property type="match status" value="1"/>
</dbReference>
<dbReference type="InterPro" id="IPR029065">
    <property type="entry name" value="Enolase_C-like"/>
</dbReference>
<proteinExistence type="predicted"/>
<dbReference type="OrthoDB" id="9766759at2"/>
<evidence type="ECO:0000313" key="4">
    <source>
        <dbReference type="Proteomes" id="UP000236454"/>
    </source>
</evidence>
<keyword evidence="4" id="KW-1185">Reference proteome</keyword>
<organism evidence="3 4">
    <name type="scientific">Lishizhenia tianjinensis</name>
    <dbReference type="NCBI Taxonomy" id="477690"/>
    <lineage>
        <taxon>Bacteria</taxon>
        <taxon>Pseudomonadati</taxon>
        <taxon>Bacteroidota</taxon>
        <taxon>Flavobacteriia</taxon>
        <taxon>Flavobacteriales</taxon>
        <taxon>Crocinitomicaceae</taxon>
        <taxon>Lishizhenia</taxon>
    </lineage>
</organism>
<evidence type="ECO:0000256" key="1">
    <source>
        <dbReference type="ARBA" id="ARBA00022723"/>
    </source>
</evidence>
<dbReference type="STRING" id="477690.SAMN05216474_1135"/>
<protein>
    <submittedName>
        <fullName evidence="3">O-succinylbenzoate synthase</fullName>
    </submittedName>
</protein>
<dbReference type="PANTHER" id="PTHR48073:SF2">
    <property type="entry name" value="O-SUCCINYLBENZOATE SYNTHASE"/>
    <property type="match status" value="1"/>
</dbReference>
<dbReference type="SUPFAM" id="SSF54826">
    <property type="entry name" value="Enolase N-terminal domain-like"/>
    <property type="match status" value="1"/>
</dbReference>
<evidence type="ECO:0000313" key="3">
    <source>
        <dbReference type="EMBL" id="SFT53363.1"/>
    </source>
</evidence>
<dbReference type="PROSITE" id="PS00909">
    <property type="entry name" value="MR_MLE_2"/>
    <property type="match status" value="1"/>
</dbReference>
<dbReference type="InterPro" id="IPR018110">
    <property type="entry name" value="Mandel_Rmase/mucon_lact_enz_CS"/>
</dbReference>
<dbReference type="CDD" id="cd03320">
    <property type="entry name" value="OSBS"/>
    <property type="match status" value="1"/>
</dbReference>
<dbReference type="InterPro" id="IPR036849">
    <property type="entry name" value="Enolase-like_C_sf"/>
</dbReference>
<dbReference type="RefSeq" id="WP_090247340.1">
    <property type="nucleotide sequence ID" value="NZ_FPAS01000001.1"/>
</dbReference>
<dbReference type="AlphaFoldDB" id="A0A1I6YSG8"/>
<gene>
    <name evidence="3" type="ORF">SAMN05216474_1135</name>
</gene>
<dbReference type="Proteomes" id="UP000236454">
    <property type="component" value="Unassembled WGS sequence"/>
</dbReference>